<name>A0A0R1SUC6_9LACO</name>
<gene>
    <name evidence="2" type="ORF">FC85_GL000021</name>
</gene>
<dbReference type="PATRIC" id="fig|1423739.3.peg.24"/>
<proteinExistence type="predicted"/>
<reference evidence="2 3" key="1">
    <citation type="journal article" date="2015" name="Genome Announc.">
        <title>Expanding the biotechnology potential of lactobacilli through comparative genomics of 213 strains and associated genera.</title>
        <authorList>
            <person name="Sun Z."/>
            <person name="Harris H.M."/>
            <person name="McCann A."/>
            <person name="Guo C."/>
            <person name="Argimon S."/>
            <person name="Zhang W."/>
            <person name="Yang X."/>
            <person name="Jeffery I.B."/>
            <person name="Cooney J.C."/>
            <person name="Kagawa T.F."/>
            <person name="Liu W."/>
            <person name="Song Y."/>
            <person name="Salvetti E."/>
            <person name="Wrobel A."/>
            <person name="Rasinkangas P."/>
            <person name="Parkhill J."/>
            <person name="Rea M.C."/>
            <person name="O'Sullivan O."/>
            <person name="Ritari J."/>
            <person name="Douillard F.P."/>
            <person name="Paul Ross R."/>
            <person name="Yang R."/>
            <person name="Briner A.E."/>
            <person name="Felis G.E."/>
            <person name="de Vos W.M."/>
            <person name="Barrangou R."/>
            <person name="Klaenhammer T.R."/>
            <person name="Caufield P.W."/>
            <person name="Cui Y."/>
            <person name="Zhang H."/>
            <person name="O'Toole P.W."/>
        </authorList>
    </citation>
    <scope>NUCLEOTIDE SEQUENCE [LARGE SCALE GENOMIC DNA]</scope>
    <source>
        <strain evidence="2 3">DSM 14421</strain>
    </source>
</reference>
<feature type="transmembrane region" description="Helical" evidence="1">
    <location>
        <begin position="50"/>
        <end position="75"/>
    </location>
</feature>
<dbReference type="AlphaFoldDB" id="A0A0R1SUC6"/>
<dbReference type="RefSeq" id="WP_057863567.1">
    <property type="nucleotide sequence ID" value="NZ_AZEY01000005.1"/>
</dbReference>
<sequence length="85" mass="10006">MIRKATNMTNSFFIIVIIFGVISSPFEFFIRRTNFVSQIFQIFFYHGMTGFIGAILILSVIWLTLFVIIVFFGWLKAKMDSWDNH</sequence>
<organism evidence="2 3">
    <name type="scientific">Lentilactobacillus diolivorans DSM 14421</name>
    <dbReference type="NCBI Taxonomy" id="1423739"/>
    <lineage>
        <taxon>Bacteria</taxon>
        <taxon>Bacillati</taxon>
        <taxon>Bacillota</taxon>
        <taxon>Bacilli</taxon>
        <taxon>Lactobacillales</taxon>
        <taxon>Lactobacillaceae</taxon>
        <taxon>Lentilactobacillus</taxon>
    </lineage>
</organism>
<comment type="caution">
    <text evidence="2">The sequence shown here is derived from an EMBL/GenBank/DDBJ whole genome shotgun (WGS) entry which is preliminary data.</text>
</comment>
<dbReference type="EMBL" id="AZEY01000005">
    <property type="protein sequence ID" value="KRL69992.1"/>
    <property type="molecule type" value="Genomic_DNA"/>
</dbReference>
<evidence type="ECO:0000313" key="2">
    <source>
        <dbReference type="EMBL" id="KRL69992.1"/>
    </source>
</evidence>
<feature type="transmembrane region" description="Helical" evidence="1">
    <location>
        <begin position="12"/>
        <end position="30"/>
    </location>
</feature>
<accession>A0A0R1SUC6</accession>
<evidence type="ECO:0000313" key="3">
    <source>
        <dbReference type="Proteomes" id="UP000052013"/>
    </source>
</evidence>
<keyword evidence="1" id="KW-0472">Membrane</keyword>
<protein>
    <submittedName>
        <fullName evidence="2">Uncharacterized protein</fullName>
    </submittedName>
</protein>
<keyword evidence="1" id="KW-1133">Transmembrane helix</keyword>
<dbReference type="Proteomes" id="UP000052013">
    <property type="component" value="Unassembled WGS sequence"/>
</dbReference>
<keyword evidence="1" id="KW-0812">Transmembrane</keyword>
<evidence type="ECO:0000256" key="1">
    <source>
        <dbReference type="SAM" id="Phobius"/>
    </source>
</evidence>